<dbReference type="Proteomes" id="UP000799444">
    <property type="component" value="Unassembled WGS sequence"/>
</dbReference>
<reference evidence="1" key="1">
    <citation type="journal article" date="2020" name="Stud. Mycol.">
        <title>101 Dothideomycetes genomes: a test case for predicting lifestyles and emergence of pathogens.</title>
        <authorList>
            <person name="Haridas S."/>
            <person name="Albert R."/>
            <person name="Binder M."/>
            <person name="Bloem J."/>
            <person name="Labutti K."/>
            <person name="Salamov A."/>
            <person name="Andreopoulos B."/>
            <person name="Baker S."/>
            <person name="Barry K."/>
            <person name="Bills G."/>
            <person name="Bluhm B."/>
            <person name="Cannon C."/>
            <person name="Castanera R."/>
            <person name="Culley D."/>
            <person name="Daum C."/>
            <person name="Ezra D."/>
            <person name="Gonzalez J."/>
            <person name="Henrissat B."/>
            <person name="Kuo A."/>
            <person name="Liang C."/>
            <person name="Lipzen A."/>
            <person name="Lutzoni F."/>
            <person name="Magnuson J."/>
            <person name="Mondo S."/>
            <person name="Nolan M."/>
            <person name="Ohm R."/>
            <person name="Pangilinan J."/>
            <person name="Park H.-J."/>
            <person name="Ramirez L."/>
            <person name="Alfaro M."/>
            <person name="Sun H."/>
            <person name="Tritt A."/>
            <person name="Yoshinaga Y."/>
            <person name="Zwiers L.-H."/>
            <person name="Turgeon B."/>
            <person name="Goodwin S."/>
            <person name="Spatafora J."/>
            <person name="Crous P."/>
            <person name="Grigoriev I."/>
        </authorList>
    </citation>
    <scope>NUCLEOTIDE SEQUENCE</scope>
    <source>
        <strain evidence="1">CBS 125425</strain>
    </source>
</reference>
<evidence type="ECO:0000313" key="1">
    <source>
        <dbReference type="EMBL" id="KAF2732284.1"/>
    </source>
</evidence>
<protein>
    <submittedName>
        <fullName evidence="1">Uncharacterized protein</fullName>
    </submittedName>
</protein>
<dbReference type="AlphaFoldDB" id="A0A9P4UZC2"/>
<name>A0A9P4UZC2_9PLEO</name>
<proteinExistence type="predicted"/>
<dbReference type="EMBL" id="ML996179">
    <property type="protein sequence ID" value="KAF2732284.1"/>
    <property type="molecule type" value="Genomic_DNA"/>
</dbReference>
<organism evidence="1 2">
    <name type="scientific">Polyplosphaeria fusca</name>
    <dbReference type="NCBI Taxonomy" id="682080"/>
    <lineage>
        <taxon>Eukaryota</taxon>
        <taxon>Fungi</taxon>
        <taxon>Dikarya</taxon>
        <taxon>Ascomycota</taxon>
        <taxon>Pezizomycotina</taxon>
        <taxon>Dothideomycetes</taxon>
        <taxon>Pleosporomycetidae</taxon>
        <taxon>Pleosporales</taxon>
        <taxon>Tetraplosphaeriaceae</taxon>
        <taxon>Polyplosphaeria</taxon>
    </lineage>
</organism>
<keyword evidence="2" id="KW-1185">Reference proteome</keyword>
<sequence length="477" mass="51571">MFTSVKKLKSINSFYGIAKGAICLEPHEWRRPVHLEPWLRCSQSLFRNLHGTPEPRGTVVPPFETVNRIQLALYFIVHSATMKTHLFAVVYIYSSFVEAGVPIPKPPKPVDPVEPLVPKPPSNPGRIPEFGPANTVPNPVNPNLQVPAVPQQQDISHKMDKLEDALDTIGEVVDVVKDLLEQQNSALVSAFLATPSCTWPTQSAAESNILSPVGSMPECTSAQISFTPTTTLPTTSFAACTTYAQILSACASDTSSFFSLDPTAQASCACYSTAIPNSNSCTKDETVTILPTLAPSRFDDVANDCLDYVKVQGYKNVAKALAGIENNQTVIGAGFCKNIGDGVKMMSNATATSSRGLQATGIPQQYHVCAGLLIPGAEGGAQRLGQTRERYAFQFPNSQYHDCCERHSLIDATEHSVTLESFCILLQLLPLPLPYKARLARRGRPCASLSSARGVATCLGHLGSCYRSTAERRNEKA</sequence>
<evidence type="ECO:0000313" key="2">
    <source>
        <dbReference type="Proteomes" id="UP000799444"/>
    </source>
</evidence>
<dbReference type="OrthoDB" id="3799764at2759"/>
<gene>
    <name evidence="1" type="ORF">EJ04DRAFT_608505</name>
</gene>
<comment type="caution">
    <text evidence="1">The sequence shown here is derived from an EMBL/GenBank/DDBJ whole genome shotgun (WGS) entry which is preliminary data.</text>
</comment>
<accession>A0A9P4UZC2</accession>